<dbReference type="InterPro" id="IPR011101">
    <property type="entry name" value="DUF5131"/>
</dbReference>
<proteinExistence type="predicted"/>
<dbReference type="AlphaFoldDB" id="A0A1I5B3R6"/>
<accession>A0A1I5B3R6</accession>
<organism evidence="1 2">
    <name type="scientific">Formivibrio citricus</name>
    <dbReference type="NCBI Taxonomy" id="83765"/>
    <lineage>
        <taxon>Bacteria</taxon>
        <taxon>Pseudomonadati</taxon>
        <taxon>Pseudomonadota</taxon>
        <taxon>Betaproteobacteria</taxon>
        <taxon>Neisseriales</taxon>
        <taxon>Chitinibacteraceae</taxon>
        <taxon>Formivibrio</taxon>
    </lineage>
</organism>
<protein>
    <submittedName>
        <fullName evidence="1">Protein gp37</fullName>
    </submittedName>
</protein>
<dbReference type="STRING" id="83765.SAMN05660284_02044"/>
<dbReference type="Pfam" id="PF07505">
    <property type="entry name" value="DUF5131"/>
    <property type="match status" value="1"/>
</dbReference>
<dbReference type="RefSeq" id="WP_091195620.1">
    <property type="nucleotide sequence ID" value="NZ_FOVE01000015.1"/>
</dbReference>
<sequence>MRDIWNPWHGCRKISEGCKYCYMYALDAMRGRHGSEIYRTKDGFSYPLHRDRHGNYKIKSGEQIRVCMTSDFFLEEADTWRDEAWSIIRIRRDVKFFLLTKRPHRVAACLPADWGDGWDNVFFNVSCENQQRADERIPFLLDLPFKHKGIMTAPLIGAIDLIPYLQSGQIEQVIAGGENYGGMRPCHFDWILALRMACKRHGVTFCFIETGAYFVKDGKNYHLKQKQLQSEMAWKSGVSYQGRPQQFRLVDALGFELTEKDLHQPSYREHCAYCGSRPICNGCSACGQCITL</sequence>
<dbReference type="OrthoDB" id="9787478at2"/>
<dbReference type="EMBL" id="FOVE01000015">
    <property type="protein sequence ID" value="SFN69322.1"/>
    <property type="molecule type" value="Genomic_DNA"/>
</dbReference>
<gene>
    <name evidence="1" type="ORF">SAMN05660284_02044</name>
</gene>
<name>A0A1I5B3R6_9NEIS</name>
<reference evidence="2" key="1">
    <citation type="submission" date="2016-10" db="EMBL/GenBank/DDBJ databases">
        <authorList>
            <person name="Varghese N."/>
            <person name="Submissions S."/>
        </authorList>
    </citation>
    <scope>NUCLEOTIDE SEQUENCE [LARGE SCALE GENOMIC DNA]</scope>
    <source>
        <strain evidence="2">DSM 6150</strain>
    </source>
</reference>
<dbReference type="Proteomes" id="UP000242869">
    <property type="component" value="Unassembled WGS sequence"/>
</dbReference>
<evidence type="ECO:0000313" key="1">
    <source>
        <dbReference type="EMBL" id="SFN69322.1"/>
    </source>
</evidence>
<keyword evidence="2" id="KW-1185">Reference proteome</keyword>
<evidence type="ECO:0000313" key="2">
    <source>
        <dbReference type="Proteomes" id="UP000242869"/>
    </source>
</evidence>